<dbReference type="EMBL" id="JAGKQH010000002">
    <property type="protein sequence ID" value="KAG6605952.1"/>
    <property type="molecule type" value="Genomic_DNA"/>
</dbReference>
<proteinExistence type="predicted"/>
<comment type="caution">
    <text evidence="1">The sequence shown here is derived from an EMBL/GenBank/DDBJ whole genome shotgun (WGS) entry which is preliminary data.</text>
</comment>
<organism evidence="1 2">
    <name type="scientific">Cucurbita argyrosperma subsp. sororia</name>
    <dbReference type="NCBI Taxonomy" id="37648"/>
    <lineage>
        <taxon>Eukaryota</taxon>
        <taxon>Viridiplantae</taxon>
        <taxon>Streptophyta</taxon>
        <taxon>Embryophyta</taxon>
        <taxon>Tracheophyta</taxon>
        <taxon>Spermatophyta</taxon>
        <taxon>Magnoliopsida</taxon>
        <taxon>eudicotyledons</taxon>
        <taxon>Gunneridae</taxon>
        <taxon>Pentapetalae</taxon>
        <taxon>rosids</taxon>
        <taxon>fabids</taxon>
        <taxon>Cucurbitales</taxon>
        <taxon>Cucurbitaceae</taxon>
        <taxon>Cucurbiteae</taxon>
        <taxon>Cucurbita</taxon>
    </lineage>
</organism>
<evidence type="ECO:0000313" key="2">
    <source>
        <dbReference type="Proteomes" id="UP000685013"/>
    </source>
</evidence>
<dbReference type="AlphaFoldDB" id="A0AAV6P0I1"/>
<feature type="non-terminal residue" evidence="1">
    <location>
        <position position="1"/>
    </location>
</feature>
<evidence type="ECO:0000313" key="1">
    <source>
        <dbReference type="EMBL" id="KAG6605952.1"/>
    </source>
</evidence>
<accession>A0AAV6P0I1</accession>
<keyword evidence="2" id="KW-1185">Reference proteome</keyword>
<reference evidence="1 2" key="1">
    <citation type="journal article" date="2021" name="Hortic Res">
        <title>The domestication of Cucurbita argyrosperma as revealed by the genome of its wild relative.</title>
        <authorList>
            <person name="Barrera-Redondo J."/>
            <person name="Sanchez-de la Vega G."/>
            <person name="Aguirre-Liguori J.A."/>
            <person name="Castellanos-Morales G."/>
            <person name="Gutierrez-Guerrero Y.T."/>
            <person name="Aguirre-Dugua X."/>
            <person name="Aguirre-Planter E."/>
            <person name="Tenaillon M.I."/>
            <person name="Lira-Saade R."/>
            <person name="Eguiarte L.E."/>
        </authorList>
    </citation>
    <scope>NUCLEOTIDE SEQUENCE [LARGE SCALE GENOMIC DNA]</scope>
    <source>
        <strain evidence="1">JBR-2021</strain>
    </source>
</reference>
<name>A0AAV6P0I1_9ROSI</name>
<gene>
    <name evidence="1" type="ORF">SDJN03_03269</name>
</gene>
<protein>
    <submittedName>
        <fullName evidence="1">Uncharacterized protein</fullName>
    </submittedName>
</protein>
<sequence length="71" mass="8072">MMTDQLPARRKLRVASGYSPVLSSQEVNKQFSRVLIYATSRLKVKKLVGREDSVSFHELNTNSLFAEITQT</sequence>
<dbReference type="Proteomes" id="UP000685013">
    <property type="component" value="Chromosome 2"/>
</dbReference>